<evidence type="ECO:0000256" key="1">
    <source>
        <dbReference type="ARBA" id="ARBA00001946"/>
    </source>
</evidence>
<proteinExistence type="inferred from homology"/>
<dbReference type="SUPFAM" id="SSF88723">
    <property type="entry name" value="PIN domain-like"/>
    <property type="match status" value="1"/>
</dbReference>
<dbReference type="Pfam" id="PF01850">
    <property type="entry name" value="PIN"/>
    <property type="match status" value="1"/>
</dbReference>
<evidence type="ECO:0000313" key="10">
    <source>
        <dbReference type="EMBL" id="GAA1098221.1"/>
    </source>
</evidence>
<evidence type="ECO:0000256" key="5">
    <source>
        <dbReference type="ARBA" id="ARBA00022801"/>
    </source>
</evidence>
<feature type="binding site" evidence="8">
    <location>
        <position position="99"/>
    </location>
    <ligand>
        <name>Mg(2+)</name>
        <dbReference type="ChEBI" id="CHEBI:18420"/>
    </ligand>
</feature>
<dbReference type="EMBL" id="BAAALG010000005">
    <property type="protein sequence ID" value="GAA1098221.1"/>
    <property type="molecule type" value="Genomic_DNA"/>
</dbReference>
<dbReference type="PANTHER" id="PTHR33653:SF1">
    <property type="entry name" value="RIBONUCLEASE VAPC2"/>
    <property type="match status" value="1"/>
</dbReference>
<dbReference type="HAMAP" id="MF_00265">
    <property type="entry name" value="VapC_Nob1"/>
    <property type="match status" value="1"/>
</dbReference>
<comment type="function">
    <text evidence="8">Toxic component of a toxin-antitoxin (TA) system. An RNase.</text>
</comment>
<evidence type="ECO:0000259" key="9">
    <source>
        <dbReference type="Pfam" id="PF01850"/>
    </source>
</evidence>
<comment type="cofactor">
    <cofactor evidence="1 8">
        <name>Mg(2+)</name>
        <dbReference type="ChEBI" id="CHEBI:18420"/>
    </cofactor>
</comment>
<feature type="binding site" evidence="8">
    <location>
        <position position="9"/>
    </location>
    <ligand>
        <name>Mg(2+)</name>
        <dbReference type="ChEBI" id="CHEBI:18420"/>
    </ligand>
</feature>
<dbReference type="Gene3D" id="3.40.50.1010">
    <property type="entry name" value="5'-nuclease"/>
    <property type="match status" value="1"/>
</dbReference>
<keyword evidence="2 8" id="KW-1277">Toxin-antitoxin system</keyword>
<dbReference type="RefSeq" id="WP_343992849.1">
    <property type="nucleotide sequence ID" value="NZ_BAAALG010000005.1"/>
</dbReference>
<name>A0ABN1TR25_9ACTN</name>
<keyword evidence="4 8" id="KW-0479">Metal-binding</keyword>
<keyword evidence="6 8" id="KW-0460">Magnesium</keyword>
<evidence type="ECO:0000256" key="2">
    <source>
        <dbReference type="ARBA" id="ARBA00022649"/>
    </source>
</evidence>
<keyword evidence="11" id="KW-1185">Reference proteome</keyword>
<sequence>MAVTSWLIDKSALIRLGPSPDAATWATRIERGLVRASTVTRLAVGYSARSAQDARRVFTRPPLAMMPVEYLTPAIEDRAQEVQLLLADRGHHRVPSIPDLLIAATAELAGLTVLHLDKGFELIAELTGQPVERLTT</sequence>
<feature type="domain" description="PIN" evidence="9">
    <location>
        <begin position="7"/>
        <end position="125"/>
    </location>
</feature>
<dbReference type="InterPro" id="IPR050556">
    <property type="entry name" value="Type_II_TA_system_RNase"/>
</dbReference>
<dbReference type="Proteomes" id="UP001501581">
    <property type="component" value="Unassembled WGS sequence"/>
</dbReference>
<evidence type="ECO:0000256" key="7">
    <source>
        <dbReference type="ARBA" id="ARBA00038093"/>
    </source>
</evidence>
<gene>
    <name evidence="8" type="primary">vapC</name>
    <name evidence="10" type="ORF">GCM10009668_14550</name>
</gene>
<evidence type="ECO:0000256" key="6">
    <source>
        <dbReference type="ARBA" id="ARBA00022842"/>
    </source>
</evidence>
<reference evidence="10 11" key="1">
    <citation type="journal article" date="2019" name="Int. J. Syst. Evol. Microbiol.">
        <title>The Global Catalogue of Microorganisms (GCM) 10K type strain sequencing project: providing services to taxonomists for standard genome sequencing and annotation.</title>
        <authorList>
            <consortium name="The Broad Institute Genomics Platform"/>
            <consortium name="The Broad Institute Genome Sequencing Center for Infectious Disease"/>
            <person name="Wu L."/>
            <person name="Ma J."/>
        </authorList>
    </citation>
    <scope>NUCLEOTIDE SEQUENCE [LARGE SCALE GENOMIC DNA]</scope>
    <source>
        <strain evidence="10 11">JCM 13008</strain>
    </source>
</reference>
<dbReference type="InterPro" id="IPR029060">
    <property type="entry name" value="PIN-like_dom_sf"/>
</dbReference>
<dbReference type="CDD" id="cd18755">
    <property type="entry name" value="PIN_MtVapC3_VapC21-like"/>
    <property type="match status" value="1"/>
</dbReference>
<protein>
    <recommendedName>
        <fullName evidence="8">Ribonuclease VapC</fullName>
        <shortName evidence="8">RNase VapC</shortName>
        <ecNumber evidence="8">3.1.-.-</ecNumber>
    </recommendedName>
    <alternativeName>
        <fullName evidence="8">Toxin VapC</fullName>
    </alternativeName>
</protein>
<dbReference type="InterPro" id="IPR022907">
    <property type="entry name" value="VapC_family"/>
</dbReference>
<keyword evidence="3 8" id="KW-0540">Nuclease</keyword>
<evidence type="ECO:0000256" key="8">
    <source>
        <dbReference type="HAMAP-Rule" id="MF_00265"/>
    </source>
</evidence>
<organism evidence="10 11">
    <name type="scientific">Nocardioides dubius</name>
    <dbReference type="NCBI Taxonomy" id="317019"/>
    <lineage>
        <taxon>Bacteria</taxon>
        <taxon>Bacillati</taxon>
        <taxon>Actinomycetota</taxon>
        <taxon>Actinomycetes</taxon>
        <taxon>Propionibacteriales</taxon>
        <taxon>Nocardioidaceae</taxon>
        <taxon>Nocardioides</taxon>
    </lineage>
</organism>
<evidence type="ECO:0000313" key="11">
    <source>
        <dbReference type="Proteomes" id="UP001501581"/>
    </source>
</evidence>
<keyword evidence="8" id="KW-0800">Toxin</keyword>
<comment type="similarity">
    <text evidence="7 8">Belongs to the PINc/VapC protein family.</text>
</comment>
<comment type="caution">
    <text evidence="10">The sequence shown here is derived from an EMBL/GenBank/DDBJ whole genome shotgun (WGS) entry which is preliminary data.</text>
</comment>
<dbReference type="EC" id="3.1.-.-" evidence="8"/>
<dbReference type="InterPro" id="IPR002716">
    <property type="entry name" value="PIN_dom"/>
</dbReference>
<accession>A0ABN1TR25</accession>
<keyword evidence="5 8" id="KW-0378">Hydrolase</keyword>
<evidence type="ECO:0000256" key="3">
    <source>
        <dbReference type="ARBA" id="ARBA00022722"/>
    </source>
</evidence>
<dbReference type="PANTHER" id="PTHR33653">
    <property type="entry name" value="RIBONUCLEASE VAPC2"/>
    <property type="match status" value="1"/>
</dbReference>
<evidence type="ECO:0000256" key="4">
    <source>
        <dbReference type="ARBA" id="ARBA00022723"/>
    </source>
</evidence>